<comment type="caution">
    <text evidence="2">The sequence shown here is derived from an EMBL/GenBank/DDBJ whole genome shotgun (WGS) entry which is preliminary data.</text>
</comment>
<dbReference type="AlphaFoldDB" id="A0A5B7D3T9"/>
<accession>A0A5B7D3T9</accession>
<evidence type="ECO:0000313" key="2">
    <source>
        <dbReference type="EMBL" id="MPC16198.1"/>
    </source>
</evidence>
<reference evidence="2 3" key="1">
    <citation type="submission" date="2019-05" db="EMBL/GenBank/DDBJ databases">
        <title>Another draft genome of Portunus trituberculatus and its Hox gene families provides insights of decapod evolution.</title>
        <authorList>
            <person name="Jeong J.-H."/>
            <person name="Song I."/>
            <person name="Kim S."/>
            <person name="Choi T."/>
            <person name="Kim D."/>
            <person name="Ryu S."/>
            <person name="Kim W."/>
        </authorList>
    </citation>
    <scope>NUCLEOTIDE SEQUENCE [LARGE SCALE GENOMIC DNA]</scope>
    <source>
        <tissue evidence="2">Muscle</tissue>
    </source>
</reference>
<gene>
    <name evidence="2" type="ORF">E2C01_009017</name>
</gene>
<proteinExistence type="predicted"/>
<protein>
    <submittedName>
        <fullName evidence="2">Uncharacterized protein</fullName>
    </submittedName>
</protein>
<dbReference type="EMBL" id="VSRR010000485">
    <property type="protein sequence ID" value="MPC16198.1"/>
    <property type="molecule type" value="Genomic_DNA"/>
</dbReference>
<sequence>MSASPETYLRTTAAGRRDIDTGLTRNRKTKDRGAQAGDQGLGSSASPVGVPHPLPVGARRPFRRPSR</sequence>
<evidence type="ECO:0000313" key="3">
    <source>
        <dbReference type="Proteomes" id="UP000324222"/>
    </source>
</evidence>
<organism evidence="2 3">
    <name type="scientific">Portunus trituberculatus</name>
    <name type="common">Swimming crab</name>
    <name type="synonym">Neptunus trituberculatus</name>
    <dbReference type="NCBI Taxonomy" id="210409"/>
    <lineage>
        <taxon>Eukaryota</taxon>
        <taxon>Metazoa</taxon>
        <taxon>Ecdysozoa</taxon>
        <taxon>Arthropoda</taxon>
        <taxon>Crustacea</taxon>
        <taxon>Multicrustacea</taxon>
        <taxon>Malacostraca</taxon>
        <taxon>Eumalacostraca</taxon>
        <taxon>Eucarida</taxon>
        <taxon>Decapoda</taxon>
        <taxon>Pleocyemata</taxon>
        <taxon>Brachyura</taxon>
        <taxon>Eubrachyura</taxon>
        <taxon>Portunoidea</taxon>
        <taxon>Portunidae</taxon>
        <taxon>Portuninae</taxon>
        <taxon>Portunus</taxon>
    </lineage>
</organism>
<dbReference type="Proteomes" id="UP000324222">
    <property type="component" value="Unassembled WGS sequence"/>
</dbReference>
<name>A0A5B7D3T9_PORTR</name>
<evidence type="ECO:0000256" key="1">
    <source>
        <dbReference type="SAM" id="MobiDB-lite"/>
    </source>
</evidence>
<keyword evidence="3" id="KW-1185">Reference proteome</keyword>
<feature type="region of interest" description="Disordered" evidence="1">
    <location>
        <begin position="1"/>
        <end position="67"/>
    </location>
</feature>